<feature type="transmembrane region" description="Helical" evidence="8">
    <location>
        <begin position="146"/>
        <end position="165"/>
    </location>
</feature>
<keyword evidence="1 8" id="KW-0813">Transport</keyword>
<feature type="transmembrane region" description="Helical" evidence="8">
    <location>
        <begin position="171"/>
        <end position="192"/>
    </location>
</feature>
<protein>
    <recommendedName>
        <fullName evidence="8">Putative manganese efflux pump MntP</fullName>
    </recommendedName>
</protein>
<accession>A0ABS8D0V6</accession>
<reference evidence="9 10" key="1">
    <citation type="submission" date="2021-10" db="EMBL/GenBank/DDBJ databases">
        <title>Collection of gut derived symbiotic bacterial strains cultured from healthy donors.</title>
        <authorList>
            <person name="Lin H."/>
            <person name="Littmann E."/>
            <person name="Claire K."/>
            <person name="Pamer E."/>
        </authorList>
    </citation>
    <scope>NUCLEOTIDE SEQUENCE [LARGE SCALE GENOMIC DNA]</scope>
    <source>
        <strain evidence="9 10">MSK.17.68</strain>
    </source>
</reference>
<keyword evidence="7 8" id="KW-0464">Manganese</keyword>
<feature type="transmembrane region" description="Helical" evidence="8">
    <location>
        <begin position="6"/>
        <end position="27"/>
    </location>
</feature>
<feature type="transmembrane region" description="Helical" evidence="8">
    <location>
        <begin position="204"/>
        <end position="221"/>
    </location>
</feature>
<dbReference type="PANTHER" id="PTHR35529:SF1">
    <property type="entry name" value="MANGANESE EFFLUX PUMP MNTP-RELATED"/>
    <property type="match status" value="1"/>
</dbReference>
<keyword evidence="10" id="KW-1185">Reference proteome</keyword>
<dbReference type="EMBL" id="JAJBMB010000012">
    <property type="protein sequence ID" value="MCB5446752.1"/>
    <property type="molecule type" value="Genomic_DNA"/>
</dbReference>
<evidence type="ECO:0000256" key="4">
    <source>
        <dbReference type="ARBA" id="ARBA00022989"/>
    </source>
</evidence>
<evidence type="ECO:0000256" key="7">
    <source>
        <dbReference type="ARBA" id="ARBA00023211"/>
    </source>
</evidence>
<dbReference type="Pfam" id="PF02659">
    <property type="entry name" value="Mntp"/>
    <property type="match status" value="2"/>
</dbReference>
<feature type="transmembrane region" description="Helical" evidence="8">
    <location>
        <begin position="39"/>
        <end position="58"/>
    </location>
</feature>
<evidence type="ECO:0000256" key="1">
    <source>
        <dbReference type="ARBA" id="ARBA00022448"/>
    </source>
</evidence>
<evidence type="ECO:0000256" key="3">
    <source>
        <dbReference type="ARBA" id="ARBA00022692"/>
    </source>
</evidence>
<dbReference type="InterPro" id="IPR022929">
    <property type="entry name" value="Put_MntP"/>
</dbReference>
<keyword evidence="5 8" id="KW-0406">Ion transport</keyword>
<dbReference type="InterPro" id="IPR003810">
    <property type="entry name" value="Mntp/YtaF"/>
</dbReference>
<comment type="subcellular location">
    <subcellularLocation>
        <location evidence="8">Cell membrane</location>
        <topology evidence="8">Multi-pass membrane protein</topology>
    </subcellularLocation>
</comment>
<keyword evidence="4 8" id="KW-1133">Transmembrane helix</keyword>
<comment type="similarity">
    <text evidence="8">Belongs to the MntP (TC 9.B.29) family.</text>
</comment>
<feature type="transmembrane region" description="Helical" evidence="8">
    <location>
        <begin position="64"/>
        <end position="85"/>
    </location>
</feature>
<dbReference type="PANTHER" id="PTHR35529">
    <property type="entry name" value="MANGANESE EFFLUX PUMP MNTP-RELATED"/>
    <property type="match status" value="1"/>
</dbReference>
<comment type="caution">
    <text evidence="9">The sequence shown here is derived from an EMBL/GenBank/DDBJ whole genome shotgun (WGS) entry which is preliminary data.</text>
</comment>
<evidence type="ECO:0000256" key="6">
    <source>
        <dbReference type="ARBA" id="ARBA00023136"/>
    </source>
</evidence>
<name>A0ABS8D0V6_9FIRM</name>
<evidence type="ECO:0000256" key="2">
    <source>
        <dbReference type="ARBA" id="ARBA00022475"/>
    </source>
</evidence>
<dbReference type="Proteomes" id="UP001299409">
    <property type="component" value="Unassembled WGS sequence"/>
</dbReference>
<keyword evidence="3 8" id="KW-0812">Transmembrane</keyword>
<gene>
    <name evidence="8" type="primary">mntP</name>
    <name evidence="9" type="ORF">LIP50_11110</name>
</gene>
<organism evidence="9 10">
    <name type="scientific">Intestinibacter bartlettii</name>
    <dbReference type="NCBI Taxonomy" id="261299"/>
    <lineage>
        <taxon>Bacteria</taxon>
        <taxon>Bacillati</taxon>
        <taxon>Bacillota</taxon>
        <taxon>Clostridia</taxon>
        <taxon>Peptostreptococcales</taxon>
        <taxon>Peptostreptococcaceae</taxon>
        <taxon>Intestinibacter</taxon>
    </lineage>
</organism>
<comment type="function">
    <text evidence="8">Probably functions as a manganese efflux pump.</text>
</comment>
<evidence type="ECO:0000256" key="5">
    <source>
        <dbReference type="ARBA" id="ARBA00023065"/>
    </source>
</evidence>
<evidence type="ECO:0000313" key="9">
    <source>
        <dbReference type="EMBL" id="MCB5446752.1"/>
    </source>
</evidence>
<evidence type="ECO:0000313" key="10">
    <source>
        <dbReference type="Proteomes" id="UP001299409"/>
    </source>
</evidence>
<sequence>MGLLELFILAIGLSMDAFAVSICKGLALPKINLKSAGIVGLWFGAFQALMPLIGYLLGVNFRSYIVSIDHWIAFVLLALIGANMIKEALSDDDEEEEVEIRNLKRGSEEGTIGVYSLDSCSISPTGQVALSREDNGIKEILGFKTMFLLAVATSIDALAMGITFAFLNVNIIPAISFIGVVTFTCSAIGVKIGNIFGLKYKSKAEIAGGVILILLGCKILIEHLGIL</sequence>
<evidence type="ECO:0000256" key="8">
    <source>
        <dbReference type="HAMAP-Rule" id="MF_01521"/>
    </source>
</evidence>
<dbReference type="HAMAP" id="MF_01521">
    <property type="entry name" value="MntP_pump"/>
    <property type="match status" value="1"/>
</dbReference>
<keyword evidence="2 8" id="KW-1003">Cell membrane</keyword>
<dbReference type="RefSeq" id="WP_226915171.1">
    <property type="nucleotide sequence ID" value="NZ_BAABXU010000001.1"/>
</dbReference>
<keyword evidence="6 8" id="KW-0472">Membrane</keyword>
<proteinExistence type="inferred from homology"/>